<feature type="transmembrane region" description="Helical" evidence="2">
    <location>
        <begin position="154"/>
        <end position="173"/>
    </location>
</feature>
<dbReference type="EMBL" id="JBJQOH010000007">
    <property type="protein sequence ID" value="KAL3680594.1"/>
    <property type="molecule type" value="Genomic_DNA"/>
</dbReference>
<name>A0ABD3GQ76_9MARC</name>
<evidence type="ECO:0000313" key="4">
    <source>
        <dbReference type="EMBL" id="KAL3680594.1"/>
    </source>
</evidence>
<feature type="transmembrane region" description="Helical" evidence="2">
    <location>
        <begin position="68"/>
        <end position="86"/>
    </location>
</feature>
<reference evidence="4 5" key="1">
    <citation type="submission" date="2024-09" db="EMBL/GenBank/DDBJ databases">
        <title>Chromosome-scale assembly of Riccia sorocarpa.</title>
        <authorList>
            <person name="Paukszto L."/>
        </authorList>
    </citation>
    <scope>NUCLEOTIDE SEQUENCE [LARGE SCALE GENOMIC DNA]</scope>
    <source>
        <strain evidence="4">LP-2024</strain>
        <tissue evidence="4">Aerial parts of the thallus</tissue>
    </source>
</reference>
<feature type="compositionally biased region" description="Basic and acidic residues" evidence="1">
    <location>
        <begin position="13"/>
        <end position="29"/>
    </location>
</feature>
<sequence length="293" mass="32212">MSGATLAAGPRSAKHDIGPGEGEFRKRREENSASGLGGIMGSLRVIELQLVAFIVVFSASGLVPLLDLAFPVVISLYAFALSALVFPSYGSSATPDVFRGSRFFQLYVILGTVIGLFLPLAYVLGGFARGDQHAVRAATPHLFLLSFQVLSENIISGLSIFSLPVRALLPILYTTRRIFTLMDWTVDTFSRTHAKAHGPSPDSPLDPHFPDYAWTWFGRSLAVANAVYFSINLFCFLIPMFLPRAFDVYQEERAAYLAEHKGRKTEQEKKTEQAKRAPQPVPFEGPQGEKKGL</sequence>
<feature type="compositionally biased region" description="Basic and acidic residues" evidence="1">
    <location>
        <begin position="259"/>
        <end position="275"/>
    </location>
</feature>
<keyword evidence="2" id="KW-0472">Membrane</keyword>
<dbReference type="InterPro" id="IPR056635">
    <property type="entry name" value="DUF7733"/>
</dbReference>
<protein>
    <recommendedName>
        <fullName evidence="3">DUF7733 domain-containing protein</fullName>
    </recommendedName>
</protein>
<dbReference type="AlphaFoldDB" id="A0ABD3GQ76"/>
<organism evidence="4 5">
    <name type="scientific">Riccia sorocarpa</name>
    <dbReference type="NCBI Taxonomy" id="122646"/>
    <lineage>
        <taxon>Eukaryota</taxon>
        <taxon>Viridiplantae</taxon>
        <taxon>Streptophyta</taxon>
        <taxon>Embryophyta</taxon>
        <taxon>Marchantiophyta</taxon>
        <taxon>Marchantiopsida</taxon>
        <taxon>Marchantiidae</taxon>
        <taxon>Marchantiales</taxon>
        <taxon>Ricciaceae</taxon>
        <taxon>Riccia</taxon>
    </lineage>
</organism>
<keyword evidence="2" id="KW-1133">Transmembrane helix</keyword>
<feature type="region of interest" description="Disordered" evidence="1">
    <location>
        <begin position="259"/>
        <end position="293"/>
    </location>
</feature>
<accession>A0ABD3GQ76</accession>
<gene>
    <name evidence="4" type="ORF">R1sor_023550</name>
</gene>
<evidence type="ECO:0000256" key="2">
    <source>
        <dbReference type="SAM" id="Phobius"/>
    </source>
</evidence>
<dbReference type="Pfam" id="PF24867">
    <property type="entry name" value="DUF7733"/>
    <property type="match status" value="1"/>
</dbReference>
<keyword evidence="2" id="KW-0812">Transmembrane</keyword>
<feature type="domain" description="DUF7733" evidence="3">
    <location>
        <begin position="44"/>
        <end position="249"/>
    </location>
</feature>
<comment type="caution">
    <text evidence="4">The sequence shown here is derived from an EMBL/GenBank/DDBJ whole genome shotgun (WGS) entry which is preliminary data.</text>
</comment>
<feature type="transmembrane region" description="Helical" evidence="2">
    <location>
        <begin position="221"/>
        <end position="242"/>
    </location>
</feature>
<feature type="region of interest" description="Disordered" evidence="1">
    <location>
        <begin position="1"/>
        <end position="29"/>
    </location>
</feature>
<dbReference type="PANTHER" id="PTHR33829">
    <property type="entry name" value="OSJNBA0044M19.10 PROTEIN"/>
    <property type="match status" value="1"/>
</dbReference>
<dbReference type="PANTHER" id="PTHR33829:SF2">
    <property type="entry name" value="OS04G0386700 PROTEIN"/>
    <property type="match status" value="1"/>
</dbReference>
<feature type="transmembrane region" description="Helical" evidence="2">
    <location>
        <begin position="106"/>
        <end position="125"/>
    </location>
</feature>
<evidence type="ECO:0000313" key="5">
    <source>
        <dbReference type="Proteomes" id="UP001633002"/>
    </source>
</evidence>
<feature type="transmembrane region" description="Helical" evidence="2">
    <location>
        <begin position="35"/>
        <end position="62"/>
    </location>
</feature>
<dbReference type="Proteomes" id="UP001633002">
    <property type="component" value="Unassembled WGS sequence"/>
</dbReference>
<proteinExistence type="predicted"/>
<keyword evidence="5" id="KW-1185">Reference proteome</keyword>
<evidence type="ECO:0000259" key="3">
    <source>
        <dbReference type="Pfam" id="PF24867"/>
    </source>
</evidence>
<evidence type="ECO:0000256" key="1">
    <source>
        <dbReference type="SAM" id="MobiDB-lite"/>
    </source>
</evidence>